<organism evidence="3 4">
    <name type="scientific">Pseudorhodoferax soli</name>
    <dbReference type="NCBI Taxonomy" id="545864"/>
    <lineage>
        <taxon>Bacteria</taxon>
        <taxon>Pseudomonadati</taxon>
        <taxon>Pseudomonadota</taxon>
        <taxon>Betaproteobacteria</taxon>
        <taxon>Burkholderiales</taxon>
        <taxon>Comamonadaceae</taxon>
    </lineage>
</organism>
<dbReference type="GO" id="GO:0000160">
    <property type="term" value="P:phosphorelay signal transduction system"/>
    <property type="evidence" value="ECO:0007669"/>
    <property type="project" value="InterPro"/>
</dbReference>
<reference evidence="3 4" key="1">
    <citation type="submission" date="2018-07" db="EMBL/GenBank/DDBJ databases">
        <title>Genomic Encyclopedia of Type Strains, Phase IV (KMG-IV): sequencing the most valuable type-strain genomes for metagenomic binning, comparative biology and taxonomic classification.</title>
        <authorList>
            <person name="Goeker M."/>
        </authorList>
    </citation>
    <scope>NUCLEOTIDE SEQUENCE [LARGE SCALE GENOMIC DNA]</scope>
    <source>
        <strain evidence="3 4">DSM 21634</strain>
    </source>
</reference>
<dbReference type="Proteomes" id="UP000252884">
    <property type="component" value="Unassembled WGS sequence"/>
</dbReference>
<dbReference type="AlphaFoldDB" id="A0A368XMU5"/>
<dbReference type="SMART" id="SM00448">
    <property type="entry name" value="REC"/>
    <property type="match status" value="1"/>
</dbReference>
<dbReference type="InterPro" id="IPR001789">
    <property type="entry name" value="Sig_transdc_resp-reg_receiver"/>
</dbReference>
<dbReference type="RefSeq" id="WP_245965805.1">
    <property type="nucleotide sequence ID" value="NZ_QPJK01000006.1"/>
</dbReference>
<dbReference type="InterPro" id="IPR011006">
    <property type="entry name" value="CheY-like_superfamily"/>
</dbReference>
<evidence type="ECO:0000256" key="1">
    <source>
        <dbReference type="PROSITE-ProRule" id="PRU00169"/>
    </source>
</evidence>
<feature type="domain" description="Response regulatory" evidence="2">
    <location>
        <begin position="9"/>
        <end position="127"/>
    </location>
</feature>
<dbReference type="PROSITE" id="PS50110">
    <property type="entry name" value="RESPONSE_REGULATORY"/>
    <property type="match status" value="1"/>
</dbReference>
<protein>
    <submittedName>
        <fullName evidence="3">Response regulator receiver domain-containing protein</fullName>
    </submittedName>
</protein>
<dbReference type="EMBL" id="QPJK01000006">
    <property type="protein sequence ID" value="RCW69175.1"/>
    <property type="molecule type" value="Genomic_DNA"/>
</dbReference>
<keyword evidence="4" id="KW-1185">Reference proteome</keyword>
<evidence type="ECO:0000313" key="3">
    <source>
        <dbReference type="EMBL" id="RCW69175.1"/>
    </source>
</evidence>
<accession>A0A368XMU5</accession>
<proteinExistence type="predicted"/>
<evidence type="ECO:0000313" key="4">
    <source>
        <dbReference type="Proteomes" id="UP000252884"/>
    </source>
</evidence>
<keyword evidence="1" id="KW-0597">Phosphoprotein</keyword>
<dbReference type="SUPFAM" id="SSF52172">
    <property type="entry name" value="CheY-like"/>
    <property type="match status" value="1"/>
</dbReference>
<evidence type="ECO:0000259" key="2">
    <source>
        <dbReference type="PROSITE" id="PS50110"/>
    </source>
</evidence>
<sequence length="129" mass="14025">MTAAIRPPAVLLVEPQFVMRRTMVAVARELGLVEFHEASSVARALPLLETRRFGGMVLDMGDGSEALTLFERVRAGEFVCRPDLPVVALTFPVSAAAASRLEALKPLRTLDKPFKVRELLASVALMAHA</sequence>
<comment type="caution">
    <text evidence="3">The sequence shown here is derived from an EMBL/GenBank/DDBJ whole genome shotgun (WGS) entry which is preliminary data.</text>
</comment>
<name>A0A368XMU5_9BURK</name>
<dbReference type="Gene3D" id="3.40.50.2300">
    <property type="match status" value="1"/>
</dbReference>
<gene>
    <name evidence="3" type="ORF">DES41_10646</name>
</gene>
<feature type="modified residue" description="4-aspartylphosphate" evidence="1">
    <location>
        <position position="59"/>
    </location>
</feature>